<organism evidence="1 2">
    <name type="scientific">Scutellospora calospora</name>
    <dbReference type="NCBI Taxonomy" id="85575"/>
    <lineage>
        <taxon>Eukaryota</taxon>
        <taxon>Fungi</taxon>
        <taxon>Fungi incertae sedis</taxon>
        <taxon>Mucoromycota</taxon>
        <taxon>Glomeromycotina</taxon>
        <taxon>Glomeromycetes</taxon>
        <taxon>Diversisporales</taxon>
        <taxon>Gigasporaceae</taxon>
        <taxon>Scutellospora</taxon>
    </lineage>
</organism>
<reference evidence="1" key="1">
    <citation type="submission" date="2021-06" db="EMBL/GenBank/DDBJ databases">
        <authorList>
            <person name="Kallberg Y."/>
            <person name="Tangrot J."/>
            <person name="Rosling A."/>
        </authorList>
    </citation>
    <scope>NUCLEOTIDE SEQUENCE</scope>
    <source>
        <strain evidence="1">AU212A</strain>
    </source>
</reference>
<gene>
    <name evidence="1" type="ORF">SCALOS_LOCUS6632</name>
</gene>
<proteinExistence type="predicted"/>
<evidence type="ECO:0000313" key="2">
    <source>
        <dbReference type="Proteomes" id="UP000789860"/>
    </source>
</evidence>
<keyword evidence="2" id="KW-1185">Reference proteome</keyword>
<dbReference type="Proteomes" id="UP000789860">
    <property type="component" value="Unassembled WGS sequence"/>
</dbReference>
<protein>
    <submittedName>
        <fullName evidence="1">11113_t:CDS:1</fullName>
    </submittedName>
</protein>
<name>A0ACA9MIV7_9GLOM</name>
<comment type="caution">
    <text evidence="1">The sequence shown here is derived from an EMBL/GenBank/DDBJ whole genome shotgun (WGS) entry which is preliminary data.</text>
</comment>
<dbReference type="EMBL" id="CAJVPM010013103">
    <property type="protein sequence ID" value="CAG8592558.1"/>
    <property type="molecule type" value="Genomic_DNA"/>
</dbReference>
<sequence length="129" mass="14529">MSQQSQKTFHKIFIPSLHDGTSLEARVGVNNIDEQKPIKAIIVSHPYGPLGGNFYNNVVVAVEQYFRDKEFLTIAFNFRGCGRSGGRTSWSGEPECEDYKTILEFLSKSGRINENIILQIPKISHVTII</sequence>
<evidence type="ECO:0000313" key="1">
    <source>
        <dbReference type="EMBL" id="CAG8592558.1"/>
    </source>
</evidence>
<accession>A0ACA9MIV7</accession>
<feature type="non-terminal residue" evidence="1">
    <location>
        <position position="129"/>
    </location>
</feature>